<dbReference type="KEGG" id="ocy:OSSY52_12120"/>
<evidence type="ECO:0000313" key="5">
    <source>
        <dbReference type="EMBL" id="BBE31071.1"/>
    </source>
</evidence>
<dbReference type="PANTHER" id="PTHR34298">
    <property type="entry name" value="SEGREGATION AND CONDENSATION PROTEIN B"/>
    <property type="match status" value="1"/>
</dbReference>
<dbReference type="InParanoid" id="A0A7G1G410"/>
<gene>
    <name evidence="5" type="ORF">OSSY52_12120</name>
</gene>
<evidence type="ECO:0008006" key="7">
    <source>
        <dbReference type="Google" id="ProtNLM"/>
    </source>
</evidence>
<keyword evidence="2" id="KW-0132">Cell division</keyword>
<name>A0A7G1G410_9BACT</name>
<sequence length="182" mass="21577">MKQQMIEALIYSRQNGISIEEIMKILSLNETEVIDLIHEIQYHYTKTEHGVELIRNNNKYRFEIKSEIKALITPKPKRIDLTGSQFEILAILYLNGPSRSGEIERSRGKNSYFQLNRLMDYGLIKRIRKDERKIYYYTLTEKFYNWIPEDTLKKLEELKNVQITKNFTNDGDSSEKSSTDNL</sequence>
<dbReference type="FunCoup" id="A0A7G1G410">
    <property type="interactions" value="285"/>
</dbReference>
<keyword evidence="1" id="KW-0963">Cytoplasm</keyword>
<keyword evidence="6" id="KW-1185">Reference proteome</keyword>
<dbReference type="GO" id="GO:0051301">
    <property type="term" value="P:cell division"/>
    <property type="evidence" value="ECO:0007669"/>
    <property type="project" value="UniProtKB-KW"/>
</dbReference>
<dbReference type="InterPro" id="IPR005234">
    <property type="entry name" value="ScpB_csome_segregation"/>
</dbReference>
<evidence type="ECO:0000256" key="4">
    <source>
        <dbReference type="ARBA" id="ARBA00023306"/>
    </source>
</evidence>
<dbReference type="Pfam" id="PF04079">
    <property type="entry name" value="SMC_ScpB"/>
    <property type="match status" value="1"/>
</dbReference>
<dbReference type="EMBL" id="AP018712">
    <property type="protein sequence ID" value="BBE31071.1"/>
    <property type="molecule type" value="Genomic_DNA"/>
</dbReference>
<evidence type="ECO:0000256" key="2">
    <source>
        <dbReference type="ARBA" id="ARBA00022618"/>
    </source>
</evidence>
<dbReference type="AlphaFoldDB" id="A0A7G1G410"/>
<dbReference type="InterPro" id="IPR036388">
    <property type="entry name" value="WH-like_DNA-bd_sf"/>
</dbReference>
<reference evidence="5 6" key="1">
    <citation type="submission" date="2018-06" db="EMBL/GenBank/DDBJ databases">
        <title>Genome sequencing of Oceanotoga sp. sy52.</title>
        <authorList>
            <person name="Mori K."/>
        </authorList>
    </citation>
    <scope>NUCLEOTIDE SEQUENCE [LARGE SCALE GENOMIC DNA]</scope>
    <source>
        <strain evidence="6">sy52</strain>
    </source>
</reference>
<proteinExistence type="predicted"/>
<accession>A0A7G1G410</accession>
<organism evidence="5 6">
    <name type="scientific">Tepiditoga spiralis</name>
    <dbReference type="NCBI Taxonomy" id="2108365"/>
    <lineage>
        <taxon>Bacteria</taxon>
        <taxon>Thermotogati</taxon>
        <taxon>Thermotogota</taxon>
        <taxon>Thermotogae</taxon>
        <taxon>Petrotogales</taxon>
        <taxon>Petrotogaceae</taxon>
        <taxon>Tepiditoga</taxon>
    </lineage>
</organism>
<dbReference type="Proteomes" id="UP000516361">
    <property type="component" value="Chromosome"/>
</dbReference>
<dbReference type="PANTHER" id="PTHR34298:SF2">
    <property type="entry name" value="SEGREGATION AND CONDENSATION PROTEIN B"/>
    <property type="match status" value="1"/>
</dbReference>
<evidence type="ECO:0000313" key="6">
    <source>
        <dbReference type="Proteomes" id="UP000516361"/>
    </source>
</evidence>
<dbReference type="RefSeq" id="WP_190613391.1">
    <property type="nucleotide sequence ID" value="NZ_AP018712.1"/>
</dbReference>
<protein>
    <recommendedName>
        <fullName evidence="7">Segregation and condensation protein B</fullName>
    </recommendedName>
</protein>
<dbReference type="SUPFAM" id="SSF46785">
    <property type="entry name" value="Winged helix' DNA-binding domain"/>
    <property type="match status" value="2"/>
</dbReference>
<evidence type="ECO:0000256" key="1">
    <source>
        <dbReference type="ARBA" id="ARBA00022490"/>
    </source>
</evidence>
<keyword evidence="3" id="KW-0159">Chromosome partition</keyword>
<dbReference type="InterPro" id="IPR036390">
    <property type="entry name" value="WH_DNA-bd_sf"/>
</dbReference>
<dbReference type="GO" id="GO:0051304">
    <property type="term" value="P:chromosome separation"/>
    <property type="evidence" value="ECO:0007669"/>
    <property type="project" value="InterPro"/>
</dbReference>
<evidence type="ECO:0000256" key="3">
    <source>
        <dbReference type="ARBA" id="ARBA00022829"/>
    </source>
</evidence>
<keyword evidence="4" id="KW-0131">Cell cycle</keyword>
<dbReference type="Gene3D" id="1.10.10.10">
    <property type="entry name" value="Winged helix-like DNA-binding domain superfamily/Winged helix DNA-binding domain"/>
    <property type="match status" value="2"/>
</dbReference>